<name>R7ZVU3_9BACT</name>
<accession>R7ZVU3</accession>
<reference evidence="2 3" key="1">
    <citation type="submission" date="2013-02" db="EMBL/GenBank/DDBJ databases">
        <title>A novel strain isolated from Lonar lake, Maharashtra, India.</title>
        <authorList>
            <person name="Singh A."/>
        </authorList>
    </citation>
    <scope>NUCLEOTIDE SEQUENCE [LARGE SCALE GENOMIC DNA]</scope>
    <source>
        <strain evidence="2 3">AK24</strain>
    </source>
</reference>
<protein>
    <submittedName>
        <fullName evidence="2">Uncharacterized protein</fullName>
    </submittedName>
</protein>
<evidence type="ECO:0000313" key="3">
    <source>
        <dbReference type="Proteomes" id="UP000013909"/>
    </source>
</evidence>
<keyword evidence="3" id="KW-1185">Reference proteome</keyword>
<dbReference type="STRING" id="1232681.ADIS_1133"/>
<dbReference type="EMBL" id="AQHR01000040">
    <property type="protein sequence ID" value="EON78270.1"/>
    <property type="molecule type" value="Genomic_DNA"/>
</dbReference>
<evidence type="ECO:0000256" key="1">
    <source>
        <dbReference type="SAM" id="Phobius"/>
    </source>
</evidence>
<feature type="transmembrane region" description="Helical" evidence="1">
    <location>
        <begin position="41"/>
        <end position="60"/>
    </location>
</feature>
<keyword evidence="1" id="KW-0472">Membrane</keyword>
<comment type="caution">
    <text evidence="2">The sequence shown here is derived from an EMBL/GenBank/DDBJ whole genome shotgun (WGS) entry which is preliminary data.</text>
</comment>
<dbReference type="AlphaFoldDB" id="R7ZVU3"/>
<dbReference type="Proteomes" id="UP000013909">
    <property type="component" value="Unassembled WGS sequence"/>
</dbReference>
<proteinExistence type="predicted"/>
<sequence length="72" mass="8741">MQKKHFFTDLLGIFTKSLSFYRPCQPIHSRRFIPVGVLHPFFYLWFWVGGISVFWADIFWPNRKSIKKSLYI</sequence>
<evidence type="ECO:0000313" key="2">
    <source>
        <dbReference type="EMBL" id="EON78270.1"/>
    </source>
</evidence>
<keyword evidence="1" id="KW-0812">Transmembrane</keyword>
<organism evidence="2 3">
    <name type="scientific">Lunatimonas lonarensis</name>
    <dbReference type="NCBI Taxonomy" id="1232681"/>
    <lineage>
        <taxon>Bacteria</taxon>
        <taxon>Pseudomonadati</taxon>
        <taxon>Bacteroidota</taxon>
        <taxon>Cytophagia</taxon>
        <taxon>Cytophagales</taxon>
        <taxon>Cyclobacteriaceae</taxon>
    </lineage>
</organism>
<keyword evidence="1" id="KW-1133">Transmembrane helix</keyword>
<gene>
    <name evidence="2" type="ORF">ADIS_1133</name>
</gene>